<evidence type="ECO:0000313" key="2">
    <source>
        <dbReference type="Proteomes" id="UP000184509"/>
    </source>
</evidence>
<dbReference type="EMBL" id="FQTV01000001">
    <property type="protein sequence ID" value="SHE39973.1"/>
    <property type="molecule type" value="Genomic_DNA"/>
</dbReference>
<dbReference type="AlphaFoldDB" id="A0A1M4T5Z4"/>
<dbReference type="STRING" id="1297750.SAMN05444405_101292"/>
<reference evidence="1 2" key="1">
    <citation type="submission" date="2016-11" db="EMBL/GenBank/DDBJ databases">
        <authorList>
            <person name="Jaros S."/>
            <person name="Januszkiewicz K."/>
            <person name="Wedrychowicz H."/>
        </authorList>
    </citation>
    <scope>NUCLEOTIDE SEQUENCE [LARGE SCALE GENOMIC DNA]</scope>
    <source>
        <strain evidence="1 2">DSM 26991</strain>
    </source>
</reference>
<gene>
    <name evidence="1" type="ORF">SAMN05444405_101292</name>
</gene>
<organism evidence="1 2">
    <name type="scientific">Bacteroides luti</name>
    <dbReference type="NCBI Taxonomy" id="1297750"/>
    <lineage>
        <taxon>Bacteria</taxon>
        <taxon>Pseudomonadati</taxon>
        <taxon>Bacteroidota</taxon>
        <taxon>Bacteroidia</taxon>
        <taxon>Bacteroidales</taxon>
        <taxon>Bacteroidaceae</taxon>
        <taxon>Bacteroides</taxon>
    </lineage>
</organism>
<evidence type="ECO:0000313" key="1">
    <source>
        <dbReference type="EMBL" id="SHE39973.1"/>
    </source>
</evidence>
<dbReference type="Proteomes" id="UP000184509">
    <property type="component" value="Unassembled WGS sequence"/>
</dbReference>
<sequence length="29" mass="3292">MKAIDKLNTKDGSQKAYTKNIYETDTRSA</sequence>
<protein>
    <submittedName>
        <fullName evidence="1">Uncharacterized protein</fullName>
    </submittedName>
</protein>
<proteinExistence type="predicted"/>
<name>A0A1M4T5Z4_9BACE</name>
<keyword evidence="2" id="KW-1185">Reference proteome</keyword>
<accession>A0A1M4T5Z4</accession>